<protein>
    <submittedName>
        <fullName evidence="1">Uncharacterized protein</fullName>
    </submittedName>
</protein>
<name>A0A0E9QSN5_ANGAN</name>
<dbReference type="EMBL" id="GBXM01089444">
    <property type="protein sequence ID" value="JAH19133.1"/>
    <property type="molecule type" value="Transcribed_RNA"/>
</dbReference>
<evidence type="ECO:0000313" key="1">
    <source>
        <dbReference type="EMBL" id="JAH19133.1"/>
    </source>
</evidence>
<proteinExistence type="predicted"/>
<reference evidence="1" key="2">
    <citation type="journal article" date="2015" name="Fish Shellfish Immunol.">
        <title>Early steps in the European eel (Anguilla anguilla)-Vibrio vulnificus interaction in the gills: Role of the RtxA13 toxin.</title>
        <authorList>
            <person name="Callol A."/>
            <person name="Pajuelo D."/>
            <person name="Ebbesson L."/>
            <person name="Teles M."/>
            <person name="MacKenzie S."/>
            <person name="Amaro C."/>
        </authorList>
    </citation>
    <scope>NUCLEOTIDE SEQUENCE</scope>
</reference>
<sequence length="50" mass="5529">MTCAAGPSWKCENCNLARLNPSVTRLVKHPVPLILLTNRHHSVLVPNIRG</sequence>
<dbReference type="AlphaFoldDB" id="A0A0E9QSN5"/>
<reference evidence="1" key="1">
    <citation type="submission" date="2014-11" db="EMBL/GenBank/DDBJ databases">
        <authorList>
            <person name="Amaro Gonzalez C."/>
        </authorList>
    </citation>
    <scope>NUCLEOTIDE SEQUENCE</scope>
</reference>
<organism evidence="1">
    <name type="scientific">Anguilla anguilla</name>
    <name type="common">European freshwater eel</name>
    <name type="synonym">Muraena anguilla</name>
    <dbReference type="NCBI Taxonomy" id="7936"/>
    <lineage>
        <taxon>Eukaryota</taxon>
        <taxon>Metazoa</taxon>
        <taxon>Chordata</taxon>
        <taxon>Craniata</taxon>
        <taxon>Vertebrata</taxon>
        <taxon>Euteleostomi</taxon>
        <taxon>Actinopterygii</taxon>
        <taxon>Neopterygii</taxon>
        <taxon>Teleostei</taxon>
        <taxon>Anguilliformes</taxon>
        <taxon>Anguillidae</taxon>
        <taxon>Anguilla</taxon>
    </lineage>
</organism>
<accession>A0A0E9QSN5</accession>